<feature type="compositionally biased region" description="Polar residues" evidence="1">
    <location>
        <begin position="369"/>
        <end position="381"/>
    </location>
</feature>
<feature type="compositionally biased region" description="Basic and acidic residues" evidence="1">
    <location>
        <begin position="237"/>
        <end position="251"/>
    </location>
</feature>
<organism evidence="2 3">
    <name type="scientific">Oculimacula yallundae</name>
    <dbReference type="NCBI Taxonomy" id="86028"/>
    <lineage>
        <taxon>Eukaryota</taxon>
        <taxon>Fungi</taxon>
        <taxon>Dikarya</taxon>
        <taxon>Ascomycota</taxon>
        <taxon>Pezizomycotina</taxon>
        <taxon>Leotiomycetes</taxon>
        <taxon>Helotiales</taxon>
        <taxon>Ploettnerulaceae</taxon>
        <taxon>Oculimacula</taxon>
    </lineage>
</organism>
<feature type="region of interest" description="Disordered" evidence="1">
    <location>
        <begin position="1"/>
        <end position="26"/>
    </location>
</feature>
<protein>
    <submittedName>
        <fullName evidence="2">Uncharacterized protein</fullName>
    </submittedName>
</protein>
<feature type="compositionally biased region" description="Basic residues" evidence="1">
    <location>
        <begin position="308"/>
        <end position="318"/>
    </location>
</feature>
<evidence type="ECO:0000313" key="2">
    <source>
        <dbReference type="EMBL" id="KAL2064728.1"/>
    </source>
</evidence>
<comment type="caution">
    <text evidence="2">The sequence shown here is derived from an EMBL/GenBank/DDBJ whole genome shotgun (WGS) entry which is preliminary data.</text>
</comment>
<evidence type="ECO:0000313" key="3">
    <source>
        <dbReference type="Proteomes" id="UP001595075"/>
    </source>
</evidence>
<keyword evidence="3" id="KW-1185">Reference proteome</keyword>
<sequence>MRVSDVEPHRDGKHQPQSASRNSPSILIGAFQSTRIPTTEKTTKPAAMPLIRPKEHKWTEFELHTMLCLIAKGVHLEQRPNKRTEAPTVTRANAYENFYTALNDAVHGKDYGRDIHKNEVTRMLDQMLADRKHVVGMGGLVERQRVSRVTRALRMAWKRPRNGDFDGSETEWNQGRKEKVMLKYNTERGNIAAPVENPGEKGDTTMVDVDSIIRATQDYLMKEVRPRPVNSAGRSRWVSERDRDPEDRNTDRTPVFQTPSLTKTNLDSFRVLPENLRSLSKFDWATNPGSTRDHQARSEVPTADRPLKRAGLRTRRLSRSGGNENAGDADQPDRMRLHYESHHSSTTSRDAPFTPNKPNKHDGRFLGHTGSSYFTSTPDFGSSSSSAMGMSPEIETPTPASRYSRHPRIRSSEESSSRSFYDVEARGQKELGAALARELAGDLNGDVNMLGDLEADLTAAMEDGELMA</sequence>
<dbReference type="Proteomes" id="UP001595075">
    <property type="component" value="Unassembled WGS sequence"/>
</dbReference>
<name>A0ABR4C491_9HELO</name>
<feature type="compositionally biased region" description="Basic and acidic residues" evidence="1">
    <location>
        <begin position="331"/>
        <end position="343"/>
    </location>
</feature>
<gene>
    <name evidence="2" type="ORF">VTL71DRAFT_3866</name>
</gene>
<feature type="compositionally biased region" description="Basic and acidic residues" evidence="1">
    <location>
        <begin position="410"/>
        <end position="421"/>
    </location>
</feature>
<feature type="region of interest" description="Disordered" evidence="1">
    <location>
        <begin position="282"/>
        <end position="421"/>
    </location>
</feature>
<proteinExistence type="predicted"/>
<dbReference type="EMBL" id="JAZHXI010000013">
    <property type="protein sequence ID" value="KAL2064728.1"/>
    <property type="molecule type" value="Genomic_DNA"/>
</dbReference>
<feature type="region of interest" description="Disordered" evidence="1">
    <location>
        <begin position="225"/>
        <end position="260"/>
    </location>
</feature>
<feature type="compositionally biased region" description="Polar residues" evidence="1">
    <location>
        <begin position="15"/>
        <end position="26"/>
    </location>
</feature>
<reference evidence="2 3" key="1">
    <citation type="journal article" date="2024" name="Commun. Biol.">
        <title>Comparative genomic analysis of thermophilic fungi reveals convergent evolutionary adaptations and gene losses.</title>
        <authorList>
            <person name="Steindorff A.S."/>
            <person name="Aguilar-Pontes M.V."/>
            <person name="Robinson A.J."/>
            <person name="Andreopoulos B."/>
            <person name="LaButti K."/>
            <person name="Kuo A."/>
            <person name="Mondo S."/>
            <person name="Riley R."/>
            <person name="Otillar R."/>
            <person name="Haridas S."/>
            <person name="Lipzen A."/>
            <person name="Grimwood J."/>
            <person name="Schmutz J."/>
            <person name="Clum A."/>
            <person name="Reid I.D."/>
            <person name="Moisan M.C."/>
            <person name="Butler G."/>
            <person name="Nguyen T.T.M."/>
            <person name="Dewar K."/>
            <person name="Conant G."/>
            <person name="Drula E."/>
            <person name="Henrissat B."/>
            <person name="Hansel C."/>
            <person name="Singer S."/>
            <person name="Hutchinson M.I."/>
            <person name="de Vries R.P."/>
            <person name="Natvig D.O."/>
            <person name="Powell A.J."/>
            <person name="Tsang A."/>
            <person name="Grigoriev I.V."/>
        </authorList>
    </citation>
    <scope>NUCLEOTIDE SEQUENCE [LARGE SCALE GENOMIC DNA]</scope>
    <source>
        <strain evidence="2 3">CBS 494.80</strain>
    </source>
</reference>
<feature type="compositionally biased region" description="Low complexity" evidence="1">
    <location>
        <begin position="382"/>
        <end position="391"/>
    </location>
</feature>
<feature type="compositionally biased region" description="Basic and acidic residues" evidence="1">
    <location>
        <begin position="1"/>
        <end position="14"/>
    </location>
</feature>
<evidence type="ECO:0000256" key="1">
    <source>
        <dbReference type="SAM" id="MobiDB-lite"/>
    </source>
</evidence>
<accession>A0ABR4C491</accession>